<dbReference type="SUPFAM" id="SSF50199">
    <property type="entry name" value="Staphylococcal nuclease"/>
    <property type="match status" value="1"/>
</dbReference>
<evidence type="ECO:0000313" key="2">
    <source>
        <dbReference type="EMBL" id="GLI95265.1"/>
    </source>
</evidence>
<dbReference type="InterPro" id="IPR016071">
    <property type="entry name" value="Staphylococal_nuclease_OB-fold"/>
</dbReference>
<sequence length="182" mass="19928">MIRQMAISLVAVGLRQSVASAEEASVYTPQSALQSTPMRVEVIDATSFRDIETGAKYRLYGVDSCLPTQTANLNRQSWPCGAVAIAWLTNATLGKWVSCNALRETAGQRLSRCASSEHQDLAADMLKEGLAIVLPIAEGQEVRAYSQLQDQARKQYRGLWSSQFMMPWDLRAKQAGGSASSR</sequence>
<reference evidence="2" key="1">
    <citation type="journal article" date="2023" name="Int. J. Syst. Evol. Microbiol.">
        <title>Methylocystis iwaonis sp. nov., a type II methane-oxidizing bacterium from surface soil of a rice paddy field in Japan, and emended description of the genus Methylocystis (ex Whittenbury et al. 1970) Bowman et al. 1993.</title>
        <authorList>
            <person name="Kaise H."/>
            <person name="Sawadogo J.B."/>
            <person name="Alam M.S."/>
            <person name="Ueno C."/>
            <person name="Dianou D."/>
            <person name="Shinjo R."/>
            <person name="Asakawa S."/>
        </authorList>
    </citation>
    <scope>NUCLEOTIDE SEQUENCE</scope>
    <source>
        <strain evidence="2">LMG27198</strain>
    </source>
</reference>
<dbReference type="AlphaFoldDB" id="A0A9W6GYP9"/>
<dbReference type="SMART" id="SM00318">
    <property type="entry name" value="SNc"/>
    <property type="match status" value="1"/>
</dbReference>
<proteinExistence type="predicted"/>
<organism evidence="2 3">
    <name type="scientific">Methylocystis echinoides</name>
    <dbReference type="NCBI Taxonomy" id="29468"/>
    <lineage>
        <taxon>Bacteria</taxon>
        <taxon>Pseudomonadati</taxon>
        <taxon>Pseudomonadota</taxon>
        <taxon>Alphaproteobacteria</taxon>
        <taxon>Hyphomicrobiales</taxon>
        <taxon>Methylocystaceae</taxon>
        <taxon>Methylocystis</taxon>
    </lineage>
</organism>
<feature type="domain" description="TNase-like" evidence="1">
    <location>
        <begin position="34"/>
        <end position="162"/>
    </location>
</feature>
<evidence type="ECO:0000259" key="1">
    <source>
        <dbReference type="SMART" id="SM00318"/>
    </source>
</evidence>
<dbReference type="EMBL" id="BSEC01000002">
    <property type="protein sequence ID" value="GLI95265.1"/>
    <property type="molecule type" value="Genomic_DNA"/>
</dbReference>
<gene>
    <name evidence="2" type="ORF">LMG27198_42570</name>
</gene>
<keyword evidence="3" id="KW-1185">Reference proteome</keyword>
<dbReference type="Proteomes" id="UP001144323">
    <property type="component" value="Unassembled WGS sequence"/>
</dbReference>
<comment type="caution">
    <text evidence="2">The sequence shown here is derived from an EMBL/GenBank/DDBJ whole genome shotgun (WGS) entry which is preliminary data.</text>
</comment>
<dbReference type="Pfam" id="PF00565">
    <property type="entry name" value="SNase"/>
    <property type="match status" value="1"/>
</dbReference>
<evidence type="ECO:0000313" key="3">
    <source>
        <dbReference type="Proteomes" id="UP001144323"/>
    </source>
</evidence>
<dbReference type="RefSeq" id="WP_281805985.1">
    <property type="nucleotide sequence ID" value="NZ_BSEC01000002.1"/>
</dbReference>
<accession>A0A9W6GYP9</accession>
<protein>
    <recommendedName>
        <fullName evidence="1">TNase-like domain-containing protein</fullName>
    </recommendedName>
</protein>
<dbReference type="Gene3D" id="2.40.50.90">
    <property type="match status" value="1"/>
</dbReference>
<dbReference type="InterPro" id="IPR035437">
    <property type="entry name" value="SNase_OB-fold_sf"/>
</dbReference>
<name>A0A9W6GYP9_9HYPH</name>